<gene>
    <name evidence="2" type="ORF">OIU77_004590</name>
</gene>
<feature type="compositionally biased region" description="Basic residues" evidence="1">
    <location>
        <begin position="140"/>
        <end position="156"/>
    </location>
</feature>
<feature type="region of interest" description="Disordered" evidence="1">
    <location>
        <begin position="98"/>
        <end position="156"/>
    </location>
</feature>
<comment type="caution">
    <text evidence="2">The sequence shown here is derived from an EMBL/GenBank/DDBJ whole genome shotgun (WGS) entry which is preliminary data.</text>
</comment>
<accession>A0ABQ9AUY6</accession>
<proteinExistence type="predicted"/>
<reference evidence="2" key="1">
    <citation type="submission" date="2022-10" db="EMBL/GenBank/DDBJ databases">
        <authorList>
            <person name="Hyden B.L."/>
            <person name="Feng K."/>
            <person name="Yates T."/>
            <person name="Jawdy S."/>
            <person name="Smart L.B."/>
            <person name="Muchero W."/>
        </authorList>
    </citation>
    <scope>NUCLEOTIDE SEQUENCE</scope>
    <source>
        <tissue evidence="2">Shoot tip</tissue>
    </source>
</reference>
<dbReference type="EMBL" id="JAPFFI010000015">
    <property type="protein sequence ID" value="KAJ6360601.1"/>
    <property type="molecule type" value="Genomic_DNA"/>
</dbReference>
<organism evidence="2 3">
    <name type="scientific">Salix suchowensis</name>
    <dbReference type="NCBI Taxonomy" id="1278906"/>
    <lineage>
        <taxon>Eukaryota</taxon>
        <taxon>Viridiplantae</taxon>
        <taxon>Streptophyta</taxon>
        <taxon>Embryophyta</taxon>
        <taxon>Tracheophyta</taxon>
        <taxon>Spermatophyta</taxon>
        <taxon>Magnoliopsida</taxon>
        <taxon>eudicotyledons</taxon>
        <taxon>Gunneridae</taxon>
        <taxon>Pentapetalae</taxon>
        <taxon>rosids</taxon>
        <taxon>fabids</taxon>
        <taxon>Malpighiales</taxon>
        <taxon>Salicaceae</taxon>
        <taxon>Saliceae</taxon>
        <taxon>Salix</taxon>
    </lineage>
</organism>
<reference evidence="2" key="2">
    <citation type="journal article" date="2023" name="Int. J. Mol. Sci.">
        <title>De Novo Assembly and Annotation of 11 Diverse Shrub Willow (Salix) Genomes Reveals Novel Gene Organization in Sex-Linked Regions.</title>
        <authorList>
            <person name="Hyden B."/>
            <person name="Feng K."/>
            <person name="Yates T.B."/>
            <person name="Jawdy S."/>
            <person name="Cereghino C."/>
            <person name="Smart L.B."/>
            <person name="Muchero W."/>
        </authorList>
    </citation>
    <scope>NUCLEOTIDE SEQUENCE</scope>
    <source>
        <tissue evidence="2">Shoot tip</tissue>
    </source>
</reference>
<sequence length="156" mass="16761">MVTQNPKQCLQGKDNQCNPGKNPVSNGNTTTASHPQPTESQIRVQPNVIAPQTQAPSQHDSTTVGKIVRSKEIPSLIGTDPKFTALVKFGHNMEECHSSKLDSLGSRTLLNTATDETGDESSASAMPEQDHDKSPTISPKVKKKKGGKKKKVAKGY</sequence>
<name>A0ABQ9AUY6_9ROSI</name>
<dbReference type="Proteomes" id="UP001141253">
    <property type="component" value="Chromosome 13"/>
</dbReference>
<evidence type="ECO:0000313" key="3">
    <source>
        <dbReference type="Proteomes" id="UP001141253"/>
    </source>
</evidence>
<keyword evidence="3" id="KW-1185">Reference proteome</keyword>
<evidence type="ECO:0000256" key="1">
    <source>
        <dbReference type="SAM" id="MobiDB-lite"/>
    </source>
</evidence>
<protein>
    <submittedName>
        <fullName evidence="2">Uncharacterized protein</fullName>
    </submittedName>
</protein>
<feature type="compositionally biased region" description="Polar residues" evidence="1">
    <location>
        <begin position="1"/>
        <end position="64"/>
    </location>
</feature>
<feature type="compositionally biased region" description="Polar residues" evidence="1">
    <location>
        <begin position="105"/>
        <end position="124"/>
    </location>
</feature>
<evidence type="ECO:0000313" key="2">
    <source>
        <dbReference type="EMBL" id="KAJ6360601.1"/>
    </source>
</evidence>
<feature type="region of interest" description="Disordered" evidence="1">
    <location>
        <begin position="1"/>
        <end position="67"/>
    </location>
</feature>